<gene>
    <name evidence="3" type="ORF">MVES_002841</name>
</gene>
<evidence type="ECO:0000313" key="3">
    <source>
        <dbReference type="EMBL" id="PKI82987.1"/>
    </source>
</evidence>
<dbReference type="GO" id="GO:0047429">
    <property type="term" value="F:nucleoside triphosphate diphosphatase activity"/>
    <property type="evidence" value="ECO:0007669"/>
    <property type="project" value="InterPro"/>
</dbReference>
<dbReference type="PANTHER" id="PTHR43213">
    <property type="entry name" value="BIFUNCTIONAL DTTP/UTP PYROPHOSPHATASE/METHYLTRANSFERASE PROTEIN-RELATED"/>
    <property type="match status" value="1"/>
</dbReference>
<keyword evidence="2" id="KW-0378">Hydrolase</keyword>
<dbReference type="AlphaFoldDB" id="A0A2N1J8V0"/>
<evidence type="ECO:0000256" key="1">
    <source>
        <dbReference type="ARBA" id="ARBA00001968"/>
    </source>
</evidence>
<reference evidence="3 4" key="1">
    <citation type="submission" date="2017-10" db="EMBL/GenBank/DDBJ databases">
        <title>A novel species of cold-tolerant Malassezia isolated from bats.</title>
        <authorList>
            <person name="Lorch J.M."/>
            <person name="Palmer J.M."/>
            <person name="Vanderwolf K.J."/>
            <person name="Schmidt K.Z."/>
            <person name="Verant M.L."/>
            <person name="Weller T.J."/>
            <person name="Blehert D.S."/>
        </authorList>
    </citation>
    <scope>NUCLEOTIDE SEQUENCE [LARGE SCALE GENOMIC DNA]</scope>
    <source>
        <strain evidence="3 4">NWHC:44797-103</strain>
    </source>
</reference>
<dbReference type="NCBIfam" id="TIGR00172">
    <property type="entry name" value="maf"/>
    <property type="match status" value="1"/>
</dbReference>
<dbReference type="InterPro" id="IPR029001">
    <property type="entry name" value="ITPase-like_fam"/>
</dbReference>
<dbReference type="PIRSF" id="PIRSF006305">
    <property type="entry name" value="Maf"/>
    <property type="match status" value="1"/>
</dbReference>
<dbReference type="STRING" id="2020962.A0A2N1J8V0"/>
<proteinExistence type="inferred from homology"/>
<organism evidence="3 4">
    <name type="scientific">Malassezia vespertilionis</name>
    <dbReference type="NCBI Taxonomy" id="2020962"/>
    <lineage>
        <taxon>Eukaryota</taxon>
        <taxon>Fungi</taxon>
        <taxon>Dikarya</taxon>
        <taxon>Basidiomycota</taxon>
        <taxon>Ustilaginomycotina</taxon>
        <taxon>Malasseziomycetes</taxon>
        <taxon>Malasseziales</taxon>
        <taxon>Malasseziaceae</taxon>
        <taxon>Malassezia</taxon>
    </lineage>
</organism>
<dbReference type="CDD" id="cd00555">
    <property type="entry name" value="Maf"/>
    <property type="match status" value="1"/>
</dbReference>
<dbReference type="PANTHER" id="PTHR43213:SF5">
    <property type="entry name" value="BIFUNCTIONAL DTTP_UTP PYROPHOSPHATASE_METHYLTRANSFERASE PROTEIN-RELATED"/>
    <property type="match status" value="1"/>
</dbReference>
<name>A0A2N1J8V0_9BASI</name>
<keyword evidence="4" id="KW-1185">Reference proteome</keyword>
<comment type="cofactor">
    <cofactor evidence="1">
        <name>a divalent metal cation</name>
        <dbReference type="ChEBI" id="CHEBI:60240"/>
    </cofactor>
</comment>
<protein>
    <recommendedName>
        <fullName evidence="5">Maf-like protein</fullName>
    </recommendedName>
</protein>
<dbReference type="HAMAP" id="MF_00528">
    <property type="entry name" value="Maf"/>
    <property type="match status" value="1"/>
</dbReference>
<dbReference type="Gene3D" id="3.90.950.10">
    <property type="match status" value="1"/>
</dbReference>
<evidence type="ECO:0000256" key="2">
    <source>
        <dbReference type="ARBA" id="ARBA00022801"/>
    </source>
</evidence>
<dbReference type="InterPro" id="IPR003697">
    <property type="entry name" value="Maf-like"/>
</dbReference>
<evidence type="ECO:0008006" key="5">
    <source>
        <dbReference type="Google" id="ProtNLM"/>
    </source>
</evidence>
<accession>A0A2N1J8V0</accession>
<sequence length="234" mass="25402">MDHDSIAPGALKTPVFTRLKGRRIVLASGSPRRTELLASVGIHPEVVPSMFEEDLPKSDFVGEAVYEYPVANAGEKALEVYKRLVLENPADPPELVIGADTVVIADEQILEKPRDKMDNLRMLADLSGKPCTVITGVAIVHPVLYNPGYKLRTVVEQTRLYFADIPAPLLQAYVDDGEGIDCAGGFAIQGKGALLVRGIEGDYNNVVGFPLFSVLTHLHELIEDEELDLEGIGA</sequence>
<dbReference type="SUPFAM" id="SSF52972">
    <property type="entry name" value="ITPase-like"/>
    <property type="match status" value="1"/>
</dbReference>
<dbReference type="EMBL" id="KZ454992">
    <property type="protein sequence ID" value="PKI82987.1"/>
    <property type="molecule type" value="Genomic_DNA"/>
</dbReference>
<evidence type="ECO:0000313" key="4">
    <source>
        <dbReference type="Proteomes" id="UP000232875"/>
    </source>
</evidence>
<dbReference type="OrthoDB" id="10267058at2759"/>
<dbReference type="Proteomes" id="UP000232875">
    <property type="component" value="Unassembled WGS sequence"/>
</dbReference>
<dbReference type="Pfam" id="PF02545">
    <property type="entry name" value="Maf"/>
    <property type="match status" value="1"/>
</dbReference>